<comment type="caution">
    <text evidence="2">The sequence shown here is derived from an EMBL/GenBank/DDBJ whole genome shotgun (WGS) entry which is preliminary data.</text>
</comment>
<feature type="transmembrane region" description="Helical" evidence="1">
    <location>
        <begin position="68"/>
        <end position="90"/>
    </location>
</feature>
<keyword evidence="1" id="KW-1133">Transmembrane helix</keyword>
<gene>
    <name evidence="2" type="ORF">LCGC14_1118600</name>
</gene>
<proteinExistence type="predicted"/>
<reference evidence="2" key="1">
    <citation type="journal article" date="2015" name="Nature">
        <title>Complex archaea that bridge the gap between prokaryotes and eukaryotes.</title>
        <authorList>
            <person name="Spang A."/>
            <person name="Saw J.H."/>
            <person name="Jorgensen S.L."/>
            <person name="Zaremba-Niedzwiedzka K."/>
            <person name="Martijn J."/>
            <person name="Lind A.E."/>
            <person name="van Eijk R."/>
            <person name="Schleper C."/>
            <person name="Guy L."/>
            <person name="Ettema T.J."/>
        </authorList>
    </citation>
    <scope>NUCLEOTIDE SEQUENCE</scope>
</reference>
<organism evidence="2">
    <name type="scientific">marine sediment metagenome</name>
    <dbReference type="NCBI Taxonomy" id="412755"/>
    <lineage>
        <taxon>unclassified sequences</taxon>
        <taxon>metagenomes</taxon>
        <taxon>ecological metagenomes</taxon>
    </lineage>
</organism>
<evidence type="ECO:0000313" key="2">
    <source>
        <dbReference type="EMBL" id="KKN02347.1"/>
    </source>
</evidence>
<sequence length="318" mass="33144">MANVNLTNFAEQEELLNVRPLVPELYIADHCWGDFEVSGYVHTSISKIKARLLMFKLSQISAIKSRPLFTLAIALVLVLGGWGSSGGASFELFGSEVTLSGSQTITGEKTYEADQNFADNVNINLGADSDCTFGFDGTDLVLTCTTTGSRVIFDLANASNNLIFDNAGASGVGISSAGALNLVGDGITLYSAGAATGGSRYVAILNNTATITAVSANSVAFWAEDIGASSSFHIIDEAGDIYKFGSSAFSVPNTIVAHAASITENWSTQAGGTTSSEIDRGTSDTDITYIALRNADGTLVYIYPNPSGEGVHASTAKP</sequence>
<evidence type="ECO:0000256" key="1">
    <source>
        <dbReference type="SAM" id="Phobius"/>
    </source>
</evidence>
<protein>
    <submittedName>
        <fullName evidence="2">Uncharacterized protein</fullName>
    </submittedName>
</protein>
<keyword evidence="1" id="KW-0472">Membrane</keyword>
<dbReference type="AlphaFoldDB" id="A0A0F9MSK7"/>
<keyword evidence="1" id="KW-0812">Transmembrane</keyword>
<accession>A0A0F9MSK7</accession>
<name>A0A0F9MSK7_9ZZZZ</name>
<dbReference type="EMBL" id="LAZR01005159">
    <property type="protein sequence ID" value="KKN02347.1"/>
    <property type="molecule type" value="Genomic_DNA"/>
</dbReference>